<keyword evidence="7" id="KW-1185">Reference proteome</keyword>
<dbReference type="EMBL" id="CP019434">
    <property type="protein sequence ID" value="APZ42059.1"/>
    <property type="molecule type" value="Genomic_DNA"/>
</dbReference>
<dbReference type="InterPro" id="IPR004564">
    <property type="entry name" value="OM_lipoprot_carrier_LolA-like"/>
</dbReference>
<feature type="chain" id="PRO_5013383577" description="Outer membrane lipoprotein carrier protein LolA" evidence="5">
    <location>
        <begin position="29"/>
        <end position="202"/>
    </location>
</feature>
<dbReference type="Gene3D" id="2.50.20.10">
    <property type="entry name" value="Lipoprotein localisation LolA/LolB/LppX"/>
    <property type="match status" value="1"/>
</dbReference>
<evidence type="ECO:0000256" key="1">
    <source>
        <dbReference type="ARBA" id="ARBA00011245"/>
    </source>
</evidence>
<dbReference type="SUPFAM" id="SSF89392">
    <property type="entry name" value="Prokaryotic lipoproteins and lipoprotein localization factors"/>
    <property type="match status" value="1"/>
</dbReference>
<evidence type="ECO:0000256" key="4">
    <source>
        <dbReference type="ARBA" id="ARBA00022927"/>
    </source>
</evidence>
<dbReference type="GO" id="GO:0015031">
    <property type="term" value="P:protein transport"/>
    <property type="evidence" value="ECO:0007669"/>
    <property type="project" value="UniProtKB-KW"/>
</dbReference>
<evidence type="ECO:0000256" key="5">
    <source>
        <dbReference type="SAM" id="SignalP"/>
    </source>
</evidence>
<proteinExistence type="predicted"/>
<evidence type="ECO:0000313" key="7">
    <source>
        <dbReference type="Proteomes" id="UP000243807"/>
    </source>
</evidence>
<evidence type="ECO:0000313" key="6">
    <source>
        <dbReference type="EMBL" id="APZ42059.1"/>
    </source>
</evidence>
<feature type="signal peptide" evidence="5">
    <location>
        <begin position="1"/>
        <end position="28"/>
    </location>
</feature>
<sequence length="202" mass="22469">MTSGAFIRKLFGAAGLTLTLLIAPFAHAANITFGQVLGDLANVQSIKVPFTEVRHLSILTRALTLHGELIYRKPDFLEKRITAPVKQRFTLNGNRITLVDAQGQTRSISLNMAPPALSGIVDAYRALLRGDRNALEFNYWTTFRAQGRHWRLVLEPKARNLQNYLKNVTIDGDGARIETIDTRQANGDRSVMKMQPPATDGK</sequence>
<dbReference type="AlphaFoldDB" id="A0A1P8UE42"/>
<protein>
    <recommendedName>
        <fullName evidence="8">Outer membrane lipoprotein carrier protein LolA</fullName>
    </recommendedName>
</protein>
<keyword evidence="4" id="KW-0653">Protein transport</keyword>
<evidence type="ECO:0000256" key="2">
    <source>
        <dbReference type="ARBA" id="ARBA00022448"/>
    </source>
</evidence>
<keyword evidence="3 5" id="KW-0732">Signal</keyword>
<keyword evidence="2" id="KW-0813">Transport</keyword>
<dbReference type="InterPro" id="IPR029046">
    <property type="entry name" value="LolA/LolB/LppX"/>
</dbReference>
<evidence type="ECO:0000256" key="3">
    <source>
        <dbReference type="ARBA" id="ARBA00022729"/>
    </source>
</evidence>
<comment type="subunit">
    <text evidence="1">Monomer.</text>
</comment>
<gene>
    <name evidence="6" type="ORF">BW247_02235</name>
</gene>
<dbReference type="STRING" id="1765967.BW247_02235"/>
<dbReference type="KEGG" id="afy:BW247_02235"/>
<reference evidence="6 7" key="1">
    <citation type="submission" date="2017-01" db="EMBL/GenBank/DDBJ databases">
        <title>Draft sequence of Acidihalobacter ferrooxidans strain DSM 14175 (strain V8).</title>
        <authorList>
            <person name="Khaleque H.N."/>
            <person name="Ramsay J.P."/>
            <person name="Murphy R.J.T."/>
            <person name="Kaksonen A.H."/>
            <person name="Boxall N.J."/>
            <person name="Watkin E.L.J."/>
        </authorList>
    </citation>
    <scope>NUCLEOTIDE SEQUENCE [LARGE SCALE GENOMIC DNA]</scope>
    <source>
        <strain evidence="6 7">V8</strain>
    </source>
</reference>
<dbReference type="Pfam" id="PF19574">
    <property type="entry name" value="LolA_3"/>
    <property type="match status" value="1"/>
</dbReference>
<organism evidence="6 7">
    <name type="scientific">Acidihalobacter ferrooxydans</name>
    <dbReference type="NCBI Taxonomy" id="1765967"/>
    <lineage>
        <taxon>Bacteria</taxon>
        <taxon>Pseudomonadati</taxon>
        <taxon>Pseudomonadota</taxon>
        <taxon>Gammaproteobacteria</taxon>
        <taxon>Chromatiales</taxon>
        <taxon>Ectothiorhodospiraceae</taxon>
        <taxon>Acidihalobacter</taxon>
    </lineage>
</organism>
<dbReference type="OrthoDB" id="6165143at2"/>
<dbReference type="Proteomes" id="UP000243807">
    <property type="component" value="Chromosome"/>
</dbReference>
<name>A0A1P8UE42_9GAMM</name>
<dbReference type="RefSeq" id="WP_076835434.1">
    <property type="nucleotide sequence ID" value="NZ_CP019434.1"/>
</dbReference>
<evidence type="ECO:0008006" key="8">
    <source>
        <dbReference type="Google" id="ProtNLM"/>
    </source>
</evidence>
<accession>A0A1P8UE42</accession>
<dbReference type="CDD" id="cd16325">
    <property type="entry name" value="LolA"/>
    <property type="match status" value="1"/>
</dbReference>